<dbReference type="Pfam" id="PF03094">
    <property type="entry name" value="Mlo"/>
    <property type="match status" value="2"/>
</dbReference>
<feature type="domain" description="Protein kinase" evidence="24">
    <location>
        <begin position="54"/>
        <end position="331"/>
    </location>
</feature>
<comment type="catalytic activity">
    <reaction evidence="20">
        <text>L-seryl-[protein] + ATP = O-phospho-L-seryl-[protein] + ADP + H(+)</text>
        <dbReference type="Rhea" id="RHEA:17989"/>
        <dbReference type="Rhea" id="RHEA-COMP:9863"/>
        <dbReference type="Rhea" id="RHEA-COMP:11604"/>
        <dbReference type="ChEBI" id="CHEBI:15378"/>
        <dbReference type="ChEBI" id="CHEBI:29999"/>
        <dbReference type="ChEBI" id="CHEBI:30616"/>
        <dbReference type="ChEBI" id="CHEBI:83421"/>
        <dbReference type="ChEBI" id="CHEBI:456216"/>
        <dbReference type="EC" id="2.7.11.1"/>
    </reaction>
</comment>
<dbReference type="FunFam" id="3.30.200.20:FF:000186">
    <property type="entry name" value="Serine/threonine-protein kinase PBS1"/>
    <property type="match status" value="1"/>
</dbReference>
<proteinExistence type="inferred from homology"/>
<feature type="transmembrane region" description="Helical" evidence="23">
    <location>
        <begin position="704"/>
        <end position="728"/>
    </location>
</feature>
<dbReference type="OrthoDB" id="1388414at2759"/>
<evidence type="ECO:0000256" key="6">
    <source>
        <dbReference type="ARBA" id="ARBA00022475"/>
    </source>
</evidence>
<evidence type="ECO:0000256" key="2">
    <source>
        <dbReference type="ARBA" id="ARBA00004193"/>
    </source>
</evidence>
<dbReference type="Gene3D" id="1.10.510.10">
    <property type="entry name" value="Transferase(Phosphotransferase) domain 1"/>
    <property type="match status" value="1"/>
</dbReference>
<dbReference type="SMART" id="SM00220">
    <property type="entry name" value="S_TKc"/>
    <property type="match status" value="1"/>
</dbReference>
<evidence type="ECO:0000256" key="10">
    <source>
        <dbReference type="ARBA" id="ARBA00022692"/>
    </source>
</evidence>
<dbReference type="SUPFAM" id="SSF56112">
    <property type="entry name" value="Protein kinase-like (PK-like)"/>
    <property type="match status" value="1"/>
</dbReference>
<evidence type="ECO:0000256" key="18">
    <source>
        <dbReference type="ARBA" id="ARBA00023288"/>
    </source>
</evidence>
<feature type="transmembrane region" description="Helical" evidence="23">
    <location>
        <begin position="384"/>
        <end position="408"/>
    </location>
</feature>
<evidence type="ECO:0000256" key="16">
    <source>
        <dbReference type="ARBA" id="ARBA00023136"/>
    </source>
</evidence>
<evidence type="ECO:0000256" key="22">
    <source>
        <dbReference type="SAM" id="MobiDB-lite"/>
    </source>
</evidence>
<evidence type="ECO:0000256" key="20">
    <source>
        <dbReference type="ARBA" id="ARBA00048679"/>
    </source>
</evidence>
<feature type="transmembrane region" description="Helical" evidence="23">
    <location>
        <begin position="645"/>
        <end position="663"/>
    </location>
</feature>
<feature type="transmembrane region" description="Helical" evidence="23">
    <location>
        <begin position="748"/>
        <end position="768"/>
    </location>
</feature>
<dbReference type="Proteomes" id="UP001085076">
    <property type="component" value="Miscellaneous, Linkage group lg01"/>
</dbReference>
<keyword evidence="13" id="KW-0611">Plant defense</keyword>
<keyword evidence="6" id="KW-1003">Cell membrane</keyword>
<gene>
    <name evidence="25" type="ORF">J5N97_006038</name>
</gene>
<sequence>MAARGAGSDSFKKPNNGKQKSSDESAINKAEPGNGNIQAQTFTFRELATATKNFRPESLLGEGGFGRVYKGCLEKTNQFVAVKQLDRNGLQGNKEFLVEVLMLSHLHHPNLVNLIGYCADGDQRLLVYEFMPSGSLEDHLLDITPDKKPLSWFTRMKIAYGAAKGLEYLHDKADPPVIYRDLKSSNILLDQEFNPRLSYFGLAKLGPIDDKMHVSSRVMGTYGYCAPEYARTGQLTLKSDVYSFGVVLLEIITGRRVIDTTRTTNEQNLVAWAQPMFKDQKRFPELVDPRLHEDYPVKSLNQAVAVAAMCLQDEALVRPLMADVVMALSFLWTEPAGSPAPPVAVGGNHLHLHQFRPSPVQVCTLKTIPSPDGKEQSLENTPTWAFAGVCFLFIFISLFLEFCINLISNWSTKRQKTALRTAIEKLKEELMVLGFISILLGVTQSTISNICVPIRVQNTMLPCHLKEKSTLTSDGVPNHCAAKGMVSMVSEEGIHQLHIFIFILAVVHVICAVATVTLGRAKMRRWKAWEEETKTVQYQVANDPNRFRFIRETSFARRHLNTATTSPLFIWTMCFFRQFYNSITKVDYFTLRHGFIAAHFSKCKTFNFQKYIKHVLEDDFKVVFRISASMWFLVVIFMLVDIRGWYSYFWLSFIPLVLVLAIGTKLQVIVAKMAIQLHENNQVITGAVVVQPDDDHFWFSNPKLVLFLLHLVLFQNAFELSFFIWIWWEFGLRSCYHENFEITIARVLIAVIVQFVCSYSTLPMYALVTQMGSNFKRHMFEERVRNIVRRWHEDVRNKRKQKQDTEESVNVLVSPPQ</sequence>
<comment type="catalytic activity">
    <reaction evidence="19">
        <text>L-threonyl-[protein] + ATP = O-phospho-L-threonyl-[protein] + ADP + H(+)</text>
        <dbReference type="Rhea" id="RHEA:46608"/>
        <dbReference type="Rhea" id="RHEA-COMP:11060"/>
        <dbReference type="Rhea" id="RHEA-COMP:11605"/>
        <dbReference type="ChEBI" id="CHEBI:15378"/>
        <dbReference type="ChEBI" id="CHEBI:30013"/>
        <dbReference type="ChEBI" id="CHEBI:30616"/>
        <dbReference type="ChEBI" id="CHEBI:61977"/>
        <dbReference type="ChEBI" id="CHEBI:456216"/>
        <dbReference type="EC" id="2.7.11.1"/>
    </reaction>
</comment>
<dbReference type="Gene3D" id="3.30.200.20">
    <property type="entry name" value="Phosphorylase Kinase, domain 1"/>
    <property type="match status" value="1"/>
</dbReference>
<dbReference type="PANTHER" id="PTHR31942:SF89">
    <property type="entry name" value="MLO-LIKE PROTEIN 3"/>
    <property type="match status" value="1"/>
</dbReference>
<protein>
    <recommendedName>
        <fullName evidence="5">non-specific serine/threonine protein kinase</fullName>
        <ecNumber evidence="5">2.7.11.1</ecNumber>
    </recommendedName>
</protein>
<comment type="similarity">
    <text evidence="4">Belongs to the protein kinase superfamily. Ser/Thr protein kinase family.</text>
</comment>
<reference evidence="25" key="1">
    <citation type="submission" date="2021-03" db="EMBL/GenBank/DDBJ databases">
        <authorList>
            <person name="Li Z."/>
            <person name="Yang C."/>
        </authorList>
    </citation>
    <scope>NUCLEOTIDE SEQUENCE</scope>
    <source>
        <strain evidence="25">Dzin_1.0</strain>
        <tissue evidence="25">Leaf</tissue>
    </source>
</reference>
<dbReference type="GO" id="GO:0005886">
    <property type="term" value="C:plasma membrane"/>
    <property type="evidence" value="ECO:0007669"/>
    <property type="project" value="UniProtKB-SubCell"/>
</dbReference>
<evidence type="ECO:0000256" key="3">
    <source>
        <dbReference type="ARBA" id="ARBA00006574"/>
    </source>
</evidence>
<feature type="transmembrane region" description="Helical" evidence="23">
    <location>
        <begin position="497"/>
        <end position="518"/>
    </location>
</feature>
<dbReference type="CDD" id="cd14066">
    <property type="entry name" value="STKc_IRAK"/>
    <property type="match status" value="1"/>
</dbReference>
<evidence type="ECO:0000256" key="4">
    <source>
        <dbReference type="ARBA" id="ARBA00008684"/>
    </source>
</evidence>
<keyword evidence="14 21" id="KW-0067">ATP-binding</keyword>
<keyword evidence="9" id="KW-0808">Transferase</keyword>
<dbReference type="InterPro" id="IPR000719">
    <property type="entry name" value="Prot_kinase_dom"/>
</dbReference>
<dbReference type="InterPro" id="IPR004326">
    <property type="entry name" value="Mlo"/>
</dbReference>
<evidence type="ECO:0000256" key="23">
    <source>
        <dbReference type="SAM" id="Phobius"/>
    </source>
</evidence>
<evidence type="ECO:0000259" key="24">
    <source>
        <dbReference type="PROSITE" id="PS50011"/>
    </source>
</evidence>
<evidence type="ECO:0000256" key="5">
    <source>
        <dbReference type="ARBA" id="ARBA00012513"/>
    </source>
</evidence>
<keyword evidence="12" id="KW-0418">Kinase</keyword>
<reference evidence="25" key="2">
    <citation type="journal article" date="2022" name="Hortic Res">
        <title>The genome of Dioscorea zingiberensis sheds light on the biosynthesis, origin and evolution of the medicinally important diosgenin saponins.</title>
        <authorList>
            <person name="Li Y."/>
            <person name="Tan C."/>
            <person name="Li Z."/>
            <person name="Guo J."/>
            <person name="Li S."/>
            <person name="Chen X."/>
            <person name="Wang C."/>
            <person name="Dai X."/>
            <person name="Yang H."/>
            <person name="Song W."/>
            <person name="Hou L."/>
            <person name="Xu J."/>
            <person name="Tong Z."/>
            <person name="Xu A."/>
            <person name="Yuan X."/>
            <person name="Wang W."/>
            <person name="Yang Q."/>
            <person name="Chen L."/>
            <person name="Sun Z."/>
            <person name="Wang K."/>
            <person name="Pan B."/>
            <person name="Chen J."/>
            <person name="Bao Y."/>
            <person name="Liu F."/>
            <person name="Qi X."/>
            <person name="Gang D.R."/>
            <person name="Wen J."/>
            <person name="Li J."/>
        </authorList>
    </citation>
    <scope>NUCLEOTIDE SEQUENCE</scope>
    <source>
        <strain evidence="25">Dzin_1.0</strain>
    </source>
</reference>
<feature type="transmembrane region" description="Helical" evidence="23">
    <location>
        <begin position="622"/>
        <end position="639"/>
    </location>
</feature>
<organism evidence="25 26">
    <name type="scientific">Dioscorea zingiberensis</name>
    <dbReference type="NCBI Taxonomy" id="325984"/>
    <lineage>
        <taxon>Eukaryota</taxon>
        <taxon>Viridiplantae</taxon>
        <taxon>Streptophyta</taxon>
        <taxon>Embryophyta</taxon>
        <taxon>Tracheophyta</taxon>
        <taxon>Spermatophyta</taxon>
        <taxon>Magnoliopsida</taxon>
        <taxon>Liliopsida</taxon>
        <taxon>Dioscoreales</taxon>
        <taxon>Dioscoreaceae</taxon>
        <taxon>Dioscorea</taxon>
    </lineage>
</organism>
<keyword evidence="17" id="KW-0568">Pathogenesis-related protein</keyword>
<evidence type="ECO:0000256" key="8">
    <source>
        <dbReference type="ARBA" id="ARBA00022553"/>
    </source>
</evidence>
<evidence type="ECO:0000313" key="25">
    <source>
        <dbReference type="EMBL" id="KAJ0987682.1"/>
    </source>
</evidence>
<dbReference type="PANTHER" id="PTHR31942">
    <property type="entry name" value="MLO-LIKE PROTEIN 1"/>
    <property type="match status" value="1"/>
</dbReference>
<dbReference type="PROSITE" id="PS00108">
    <property type="entry name" value="PROTEIN_KINASE_ST"/>
    <property type="match status" value="1"/>
</dbReference>
<evidence type="ECO:0000313" key="26">
    <source>
        <dbReference type="Proteomes" id="UP001085076"/>
    </source>
</evidence>
<dbReference type="AlphaFoldDB" id="A0A9D5DCB6"/>
<dbReference type="InterPro" id="IPR011009">
    <property type="entry name" value="Kinase-like_dom_sf"/>
</dbReference>
<dbReference type="GO" id="GO:0005524">
    <property type="term" value="F:ATP binding"/>
    <property type="evidence" value="ECO:0007669"/>
    <property type="project" value="UniProtKB-UniRule"/>
</dbReference>
<comment type="subcellular location">
    <subcellularLocation>
        <location evidence="2">Cell membrane</location>
        <topology evidence="2">Lipid-anchor</topology>
    </subcellularLocation>
    <subcellularLocation>
        <location evidence="1">Membrane</location>
        <topology evidence="1">Multi-pass membrane protein</topology>
    </subcellularLocation>
</comment>
<evidence type="ECO:0000256" key="11">
    <source>
        <dbReference type="ARBA" id="ARBA00022741"/>
    </source>
</evidence>
<dbReference type="FunFam" id="1.10.510.10:FF:000032">
    <property type="entry name" value="Serine/threonine-protein kinase PBS1"/>
    <property type="match status" value="1"/>
</dbReference>
<evidence type="ECO:0000256" key="17">
    <source>
        <dbReference type="ARBA" id="ARBA00023265"/>
    </source>
</evidence>
<keyword evidence="10 23" id="KW-0812">Transmembrane</keyword>
<keyword evidence="26" id="KW-1185">Reference proteome</keyword>
<keyword evidence="18" id="KW-0449">Lipoprotein</keyword>
<comment type="caution">
    <text evidence="25">The sequence shown here is derived from an EMBL/GenBank/DDBJ whole genome shotgun (WGS) entry which is preliminary data.</text>
</comment>
<feature type="region of interest" description="Disordered" evidence="22">
    <location>
        <begin position="1"/>
        <end position="35"/>
    </location>
</feature>
<evidence type="ECO:0000256" key="13">
    <source>
        <dbReference type="ARBA" id="ARBA00022821"/>
    </source>
</evidence>
<evidence type="ECO:0000256" key="15">
    <source>
        <dbReference type="ARBA" id="ARBA00022989"/>
    </source>
</evidence>
<dbReference type="EC" id="2.7.11.1" evidence="5"/>
<evidence type="ECO:0000256" key="14">
    <source>
        <dbReference type="ARBA" id="ARBA00022840"/>
    </source>
</evidence>
<feature type="binding site" evidence="21">
    <location>
        <position position="83"/>
    </location>
    <ligand>
        <name>ATP</name>
        <dbReference type="ChEBI" id="CHEBI:30616"/>
    </ligand>
</feature>
<evidence type="ECO:0000256" key="1">
    <source>
        <dbReference type="ARBA" id="ARBA00004141"/>
    </source>
</evidence>
<dbReference type="EMBL" id="JAGGNH010000001">
    <property type="protein sequence ID" value="KAJ0987682.1"/>
    <property type="molecule type" value="Genomic_DNA"/>
</dbReference>
<name>A0A9D5DCB6_9LILI</name>
<feature type="transmembrane region" description="Helical" evidence="23">
    <location>
        <begin position="429"/>
        <end position="447"/>
    </location>
</feature>
<keyword evidence="15 23" id="KW-1133">Transmembrane helix</keyword>
<dbReference type="PROSITE" id="PS50011">
    <property type="entry name" value="PROTEIN_KINASE_DOM"/>
    <property type="match status" value="1"/>
</dbReference>
<keyword evidence="7" id="KW-0723">Serine/threonine-protein kinase</keyword>
<keyword evidence="8" id="KW-0597">Phosphoprotein</keyword>
<dbReference type="GO" id="GO:0004674">
    <property type="term" value="F:protein serine/threonine kinase activity"/>
    <property type="evidence" value="ECO:0007669"/>
    <property type="project" value="UniProtKB-KW"/>
</dbReference>
<accession>A0A9D5DCB6</accession>
<evidence type="ECO:0000256" key="7">
    <source>
        <dbReference type="ARBA" id="ARBA00022527"/>
    </source>
</evidence>
<keyword evidence="16 23" id="KW-0472">Membrane</keyword>
<evidence type="ECO:0000256" key="9">
    <source>
        <dbReference type="ARBA" id="ARBA00022679"/>
    </source>
</evidence>
<feature type="region of interest" description="Disordered" evidence="22">
    <location>
        <begin position="798"/>
        <end position="817"/>
    </location>
</feature>
<comment type="similarity">
    <text evidence="3">Belongs to the MLO family.</text>
</comment>
<evidence type="ECO:0000256" key="21">
    <source>
        <dbReference type="PROSITE-ProRule" id="PRU10141"/>
    </source>
</evidence>
<dbReference type="Pfam" id="PF00069">
    <property type="entry name" value="Pkinase"/>
    <property type="match status" value="1"/>
</dbReference>
<dbReference type="InterPro" id="IPR017441">
    <property type="entry name" value="Protein_kinase_ATP_BS"/>
</dbReference>
<evidence type="ECO:0000256" key="12">
    <source>
        <dbReference type="ARBA" id="ARBA00022777"/>
    </source>
</evidence>
<keyword evidence="11 21" id="KW-0547">Nucleotide-binding</keyword>
<dbReference type="GO" id="GO:0006952">
    <property type="term" value="P:defense response"/>
    <property type="evidence" value="ECO:0007669"/>
    <property type="project" value="UniProtKB-KW"/>
</dbReference>
<dbReference type="PROSITE" id="PS00107">
    <property type="entry name" value="PROTEIN_KINASE_ATP"/>
    <property type="match status" value="1"/>
</dbReference>
<evidence type="ECO:0000256" key="19">
    <source>
        <dbReference type="ARBA" id="ARBA00047899"/>
    </source>
</evidence>
<dbReference type="InterPro" id="IPR008271">
    <property type="entry name" value="Ser/Thr_kinase_AS"/>
</dbReference>